<evidence type="ECO:0000256" key="7">
    <source>
        <dbReference type="ARBA" id="ARBA00023146"/>
    </source>
</evidence>
<dbReference type="EMBL" id="VCGU01000005">
    <property type="protein sequence ID" value="TRY75449.1"/>
    <property type="molecule type" value="Genomic_DNA"/>
</dbReference>
<dbReference type="PROSITE" id="PS50862">
    <property type="entry name" value="AA_TRNA_LIGASE_II"/>
    <property type="match status" value="1"/>
</dbReference>
<evidence type="ECO:0000313" key="10">
    <source>
        <dbReference type="EMBL" id="TRY75449.1"/>
    </source>
</evidence>
<dbReference type="AlphaFoldDB" id="A0A553PCP0"/>
<dbReference type="GO" id="GO:0005634">
    <property type="term" value="C:nucleus"/>
    <property type="evidence" value="ECO:0007669"/>
    <property type="project" value="UniProtKB-ARBA"/>
</dbReference>
<dbReference type="InterPro" id="IPR006195">
    <property type="entry name" value="aa-tRNA-synth_II"/>
</dbReference>
<evidence type="ECO:0000256" key="3">
    <source>
        <dbReference type="ARBA" id="ARBA00022598"/>
    </source>
</evidence>
<dbReference type="SUPFAM" id="SSF53032">
    <property type="entry name" value="tRNA-intron endonuclease catalytic domain-like"/>
    <property type="match status" value="1"/>
</dbReference>
<dbReference type="PANTHER" id="PTHR22594:SF34">
    <property type="entry name" value="ASPARAGINE--TRNA LIGASE, MITOCHONDRIAL-RELATED"/>
    <property type="match status" value="1"/>
</dbReference>
<evidence type="ECO:0000256" key="5">
    <source>
        <dbReference type="ARBA" id="ARBA00022840"/>
    </source>
</evidence>
<gene>
    <name evidence="10" type="ORF">TCAL_07109</name>
</gene>
<dbReference type="InterPro" id="IPR011856">
    <property type="entry name" value="tRNA_endonuc-like_dom_sf"/>
</dbReference>
<proteinExistence type="inferred from homology"/>
<dbReference type="Pfam" id="PF00152">
    <property type="entry name" value="tRNA-synt_2"/>
    <property type="match status" value="1"/>
</dbReference>
<dbReference type="SUPFAM" id="SSF55681">
    <property type="entry name" value="Class II aaRS and biotin synthetases"/>
    <property type="match status" value="1"/>
</dbReference>
<keyword evidence="11" id="KW-1185">Reference proteome</keyword>
<evidence type="ECO:0000256" key="2">
    <source>
        <dbReference type="ARBA" id="ARBA00008226"/>
    </source>
</evidence>
<keyword evidence="6" id="KW-0648">Protein biosynthesis</keyword>
<keyword evidence="7" id="KW-0030">Aminoacyl-tRNA synthetase</keyword>
<comment type="similarity">
    <text evidence="2">Belongs to the class-II aminoacyl-tRNA synthetase family.</text>
</comment>
<comment type="caution">
    <text evidence="10">The sequence shown here is derived from an EMBL/GenBank/DDBJ whole genome shotgun (WGS) entry which is preliminary data.</text>
</comment>
<reference evidence="10 11" key="1">
    <citation type="journal article" date="2018" name="Nat. Ecol. Evol.">
        <title>Genomic signatures of mitonuclear coevolution across populations of Tigriopus californicus.</title>
        <authorList>
            <person name="Barreto F.S."/>
            <person name="Watson E.T."/>
            <person name="Lima T.G."/>
            <person name="Willett C.S."/>
            <person name="Edmands S."/>
            <person name="Li W."/>
            <person name="Burton R.S."/>
        </authorList>
    </citation>
    <scope>NUCLEOTIDE SEQUENCE [LARGE SCALE GENOMIC DNA]</scope>
    <source>
        <strain evidence="10 11">San Diego</strain>
    </source>
</reference>
<comment type="catalytic activity">
    <reaction evidence="8">
        <text>pretRNA = a 3'-half-tRNA molecule with a 5'-OH end + a 5'-half-tRNA molecule with a 2',3'-cyclic phosphate end + an intron with a 2',3'-cyclic phosphate and a 5'-hydroxyl terminus.</text>
        <dbReference type="EC" id="4.6.1.16"/>
    </reaction>
</comment>
<dbReference type="Proteomes" id="UP000318571">
    <property type="component" value="Chromosome 2"/>
</dbReference>
<dbReference type="Pfam" id="PF01974">
    <property type="entry name" value="tRNA_int_endo"/>
    <property type="match status" value="1"/>
</dbReference>
<keyword evidence="3" id="KW-0436">Ligase</keyword>
<dbReference type="PANTHER" id="PTHR22594">
    <property type="entry name" value="ASPARTYL/LYSYL-TRNA SYNTHETASE"/>
    <property type="match status" value="1"/>
</dbReference>
<dbReference type="InterPro" id="IPR002312">
    <property type="entry name" value="Asp/Asn-tRNA-synth_IIb"/>
</dbReference>
<dbReference type="CDD" id="cd04318">
    <property type="entry name" value="EcAsnRS_like_N"/>
    <property type="match status" value="1"/>
</dbReference>
<dbReference type="GO" id="GO:0006421">
    <property type="term" value="P:asparaginyl-tRNA aminoacylation"/>
    <property type="evidence" value="ECO:0007669"/>
    <property type="project" value="InterPro"/>
</dbReference>
<dbReference type="GO" id="GO:0003676">
    <property type="term" value="F:nucleic acid binding"/>
    <property type="evidence" value="ECO:0007669"/>
    <property type="project" value="InterPro"/>
</dbReference>
<dbReference type="GO" id="GO:0005739">
    <property type="term" value="C:mitochondrion"/>
    <property type="evidence" value="ECO:0007669"/>
    <property type="project" value="TreeGrafter"/>
</dbReference>
<evidence type="ECO:0000259" key="9">
    <source>
        <dbReference type="PROSITE" id="PS50862"/>
    </source>
</evidence>
<dbReference type="GO" id="GO:0004816">
    <property type="term" value="F:asparagine-tRNA ligase activity"/>
    <property type="evidence" value="ECO:0007669"/>
    <property type="project" value="InterPro"/>
</dbReference>
<evidence type="ECO:0000256" key="4">
    <source>
        <dbReference type="ARBA" id="ARBA00022741"/>
    </source>
</evidence>
<dbReference type="InterPro" id="IPR012340">
    <property type="entry name" value="NA-bd_OB-fold"/>
</dbReference>
<dbReference type="Gene3D" id="3.30.930.10">
    <property type="entry name" value="Bira Bifunctional Protein, Domain 2"/>
    <property type="match status" value="1"/>
</dbReference>
<dbReference type="GO" id="GO:0000213">
    <property type="term" value="F:tRNA-intron lyase activity"/>
    <property type="evidence" value="ECO:0007669"/>
    <property type="project" value="UniProtKB-EC"/>
</dbReference>
<evidence type="ECO:0000256" key="8">
    <source>
        <dbReference type="ARBA" id="ARBA00034031"/>
    </source>
</evidence>
<dbReference type="InterPro" id="IPR045864">
    <property type="entry name" value="aa-tRNA-synth_II/BPL/LPL"/>
</dbReference>
<accession>A0A553PCP0</accession>
<keyword evidence="4" id="KW-0547">Nucleotide-binding</keyword>
<evidence type="ECO:0000256" key="6">
    <source>
        <dbReference type="ARBA" id="ARBA00022917"/>
    </source>
</evidence>
<evidence type="ECO:0000313" key="11">
    <source>
        <dbReference type="Proteomes" id="UP000318571"/>
    </source>
</evidence>
<dbReference type="InterPro" id="IPR004522">
    <property type="entry name" value="Asn-tRNA-ligase"/>
</dbReference>
<dbReference type="Gene3D" id="3.40.1350.10">
    <property type="match status" value="1"/>
</dbReference>
<keyword evidence="5" id="KW-0067">ATP-binding</keyword>
<dbReference type="CDD" id="cd22363">
    <property type="entry name" value="tRNA-intron_lyase_C"/>
    <property type="match status" value="1"/>
</dbReference>
<dbReference type="InterPro" id="IPR036167">
    <property type="entry name" value="tRNA_intron_Endo_cat-like_sf"/>
</dbReference>
<dbReference type="InterPro" id="IPR004364">
    <property type="entry name" value="Aa-tRNA-synt_II"/>
</dbReference>
<organism evidence="10 11">
    <name type="scientific">Tigriopus californicus</name>
    <name type="common">Marine copepod</name>
    <dbReference type="NCBI Taxonomy" id="6832"/>
    <lineage>
        <taxon>Eukaryota</taxon>
        <taxon>Metazoa</taxon>
        <taxon>Ecdysozoa</taxon>
        <taxon>Arthropoda</taxon>
        <taxon>Crustacea</taxon>
        <taxon>Multicrustacea</taxon>
        <taxon>Hexanauplia</taxon>
        <taxon>Copepoda</taxon>
        <taxon>Harpacticoida</taxon>
        <taxon>Harpacticidae</taxon>
        <taxon>Tigriopus</taxon>
    </lineage>
</organism>
<dbReference type="GO" id="GO:0006388">
    <property type="term" value="P:tRNA splicing, via endonucleolytic cleavage and ligation"/>
    <property type="evidence" value="ECO:0007669"/>
    <property type="project" value="InterPro"/>
</dbReference>
<dbReference type="Gene3D" id="2.40.50.140">
    <property type="entry name" value="Nucleic acid-binding proteins"/>
    <property type="match status" value="1"/>
</dbReference>
<dbReference type="STRING" id="6832.A0A553PCP0"/>
<dbReference type="GO" id="GO:0005524">
    <property type="term" value="F:ATP binding"/>
    <property type="evidence" value="ECO:0007669"/>
    <property type="project" value="UniProtKB-KW"/>
</dbReference>
<name>A0A553PCP0_TIGCA</name>
<feature type="domain" description="Aminoacyl-transfer RNA synthetases class-II family profile" evidence="9">
    <location>
        <begin position="174"/>
        <end position="506"/>
    </location>
</feature>
<sequence length="709" mass="81158">MEQHVHLPPPDPGAAVKIQMFFGQGLIWNLEGRRGFMSIKKLEDAINVDLIGQELRVSGWIQATRKLKVQFFLDLDDGLKAGGQRLQVVLKTEDLSETLLRQLRFHSAVCVEGTLLKSTHPAQEVELEAKHIHVLSECSNDSKYPLQPKRKRLANLERGYPHFRCKTKDFSALMRIRNGLSQGIHGFLQENQFIQVQTPILTSNDCEGAGEVFQVQPVRKFYDEQEMEVPYFFQDTFLTVSGQLHLEAICNGIARVYNFSPVFRAERGRSRRHLTEFSMIEGEVAFVDDIGEIMNLIENMMKYSISHVLKHNERDIQLYTKTTRETNWDNVLLASNHKFLVMTYDEAFEVLRKNEAKLKSPPIYGKSLVVEHERFIVEHHCNHVPVFITQWPKDSKAFYSRIRTDNPDYVDAVDLLLPGIGELCGGSLREHRHDVLQNRIAELGSNAIEVRTKHRILGSFIGCLPKAPRQVQRFGLPLLLSSEELFVLLKEKVAVLLEYQDLSLKPNPDQAAEFMKYLEDSFQGQIKASHEDKIQNIKENLSTILDGKRKKALSSGKAIADIREESVFQDEISKLKPLPEDHMAVQTFIEEIWQGRSKIVPDWNFPTTSMERLRSQAFYLLWQEGFHLTDGDKFGGDFLVYNGSPQDHHARFIVVCLSKQPEDLSPNEVAAKYRLGTTVKKTVLLAFFSPNEPNQVLFQSVESSNSNLK</sequence>
<dbReference type="SUPFAM" id="SSF50249">
    <property type="entry name" value="Nucleic acid-binding proteins"/>
    <property type="match status" value="1"/>
</dbReference>
<dbReference type="PRINTS" id="PR01042">
    <property type="entry name" value="TRNASYNTHASP"/>
</dbReference>
<protein>
    <recommendedName>
        <fullName evidence="9">Aminoacyl-transfer RNA synthetases class-II family profile domain-containing protein</fullName>
    </recommendedName>
</protein>
<evidence type="ECO:0000256" key="1">
    <source>
        <dbReference type="ARBA" id="ARBA00008078"/>
    </source>
</evidence>
<dbReference type="NCBIfam" id="TIGR00457">
    <property type="entry name" value="asnS"/>
    <property type="match status" value="1"/>
</dbReference>
<comment type="similarity">
    <text evidence="1">Belongs to the tRNA-intron endonuclease family.</text>
</comment>
<dbReference type="InterPro" id="IPR006677">
    <property type="entry name" value="tRNA_intron_Endonuc_cat-like"/>
</dbReference>